<dbReference type="Proteomes" id="UP000437562">
    <property type="component" value="Unassembled WGS sequence"/>
</dbReference>
<accession>A0A653ZDI6</accession>
<organism evidence="1 2">
    <name type="scientific">Bacillus mycoides</name>
    <dbReference type="NCBI Taxonomy" id="1405"/>
    <lineage>
        <taxon>Bacteria</taxon>
        <taxon>Bacillati</taxon>
        <taxon>Bacillota</taxon>
        <taxon>Bacilli</taxon>
        <taxon>Bacillales</taxon>
        <taxon>Bacillaceae</taxon>
        <taxon>Bacillus</taxon>
        <taxon>Bacillus cereus group</taxon>
    </lineage>
</organism>
<sequence length="51" mass="6418">MRNIFHNLHYNSYKSKLNLSFIEKYGIYIQAFLQIYHQKHYFDNSYKTRKI</sequence>
<evidence type="ECO:0000313" key="1">
    <source>
        <dbReference type="EMBL" id="VXC53197.1"/>
    </source>
</evidence>
<evidence type="ECO:0000313" key="2">
    <source>
        <dbReference type="Proteomes" id="UP000437562"/>
    </source>
</evidence>
<name>A0A653ZDI6_BACMY</name>
<reference evidence="1 2" key="1">
    <citation type="submission" date="2019-10" db="EMBL/GenBank/DDBJ databases">
        <authorList>
            <person name="Karimi E."/>
        </authorList>
    </citation>
    <scope>NUCLEOTIDE SEQUENCE [LARGE SCALE GENOMIC DNA]</scope>
    <source>
        <strain evidence="1">Bacillus sp. 71</strain>
    </source>
</reference>
<dbReference type="EMBL" id="CABWMC010000029">
    <property type="protein sequence ID" value="VXC53197.1"/>
    <property type="molecule type" value="Genomic_DNA"/>
</dbReference>
<protein>
    <submittedName>
        <fullName evidence="1">Uncharacterized protein</fullName>
    </submittedName>
</protein>
<proteinExistence type="predicted"/>
<dbReference type="AlphaFoldDB" id="A0A653ZDI6"/>
<gene>
    <name evidence="1" type="ORF">BACI71_40103</name>
</gene>